<name>A0A7U9Q0L4_9ACTN</name>
<gene>
    <name evidence="1" type="ORF">OEIGOIKO_05795</name>
</gene>
<reference evidence="1 2" key="1">
    <citation type="submission" date="2018-11" db="EMBL/GenBank/DDBJ databases">
        <title>Whole genome sequence of Streptomyces chrestomyceticus NBRC 13444(T).</title>
        <authorList>
            <person name="Komaki H."/>
            <person name="Tamura T."/>
        </authorList>
    </citation>
    <scope>NUCLEOTIDE SEQUENCE [LARGE SCALE GENOMIC DNA]</scope>
    <source>
        <strain evidence="1 2">NBRC 13444</strain>
    </source>
</reference>
<proteinExistence type="predicted"/>
<dbReference type="RefSeq" id="WP_125047297.1">
    <property type="nucleotide sequence ID" value="NZ_BHZC01000001.1"/>
</dbReference>
<dbReference type="EMBL" id="BHZC01000001">
    <property type="protein sequence ID" value="GCD37985.1"/>
    <property type="molecule type" value="Genomic_DNA"/>
</dbReference>
<organism evidence="1 2">
    <name type="scientific">Streptomyces chrestomyceticus JCM 4735</name>
    <dbReference type="NCBI Taxonomy" id="1306181"/>
    <lineage>
        <taxon>Bacteria</taxon>
        <taxon>Bacillati</taxon>
        <taxon>Actinomycetota</taxon>
        <taxon>Actinomycetes</taxon>
        <taxon>Kitasatosporales</taxon>
        <taxon>Streptomycetaceae</taxon>
        <taxon>Streptomyces</taxon>
    </lineage>
</organism>
<protein>
    <submittedName>
        <fullName evidence="1">Uncharacterized protein</fullName>
    </submittedName>
</protein>
<accession>A0A7U9Q0L4</accession>
<dbReference type="GeneID" id="95624565"/>
<evidence type="ECO:0000313" key="1">
    <source>
        <dbReference type="EMBL" id="GCD37985.1"/>
    </source>
</evidence>
<dbReference type="AlphaFoldDB" id="A0A7U9Q0L4"/>
<comment type="caution">
    <text evidence="1">The sequence shown here is derived from an EMBL/GenBank/DDBJ whole genome shotgun (WGS) entry which is preliminary data.</text>
</comment>
<sequence length="117" mass="12189">MVRRAVAAASAQGVDRAEVAYLVERFMDSRARYGEQHAHLVWGRSLLDELGLSDGDRAYLYGTTGRGFMTALVEGIAATYDAPAAALAEAARAAGDPAGIAVAYVVASLSLARAVTS</sequence>
<evidence type="ECO:0000313" key="2">
    <source>
        <dbReference type="Proteomes" id="UP000287830"/>
    </source>
</evidence>
<dbReference type="Proteomes" id="UP000287830">
    <property type="component" value="Unassembled WGS sequence"/>
</dbReference>